<dbReference type="Pfam" id="PF01043">
    <property type="entry name" value="SecA_PP_bind"/>
    <property type="match status" value="1"/>
</dbReference>
<dbReference type="AlphaFoldDB" id="A0A4Q2K098"/>
<dbReference type="InterPro" id="IPR036266">
    <property type="entry name" value="SecA_Wing/Scaffold_sf"/>
</dbReference>
<dbReference type="NCBIfam" id="NF009538">
    <property type="entry name" value="PRK12904.1"/>
    <property type="match status" value="1"/>
</dbReference>
<comment type="catalytic activity">
    <reaction evidence="15">
        <text>ATP + H2O + cellular proteinSide 1 = ADP + phosphate + cellular proteinSide 2.</text>
        <dbReference type="EC" id="7.4.2.8"/>
    </reaction>
</comment>
<feature type="domain" description="SecA family profile" evidence="19">
    <location>
        <begin position="2"/>
        <end position="626"/>
    </location>
</feature>
<evidence type="ECO:0000256" key="15">
    <source>
        <dbReference type="HAMAP-Rule" id="MF_01382"/>
    </source>
</evidence>
<evidence type="ECO:0000313" key="20">
    <source>
        <dbReference type="EMBL" id="RXZ53271.1"/>
    </source>
</evidence>
<dbReference type="GO" id="GO:0043952">
    <property type="term" value="P:protein transport by the Sec complex"/>
    <property type="evidence" value="ECO:0007669"/>
    <property type="project" value="TreeGrafter"/>
</dbReference>
<dbReference type="InterPro" id="IPR011115">
    <property type="entry name" value="SecA_DEAD"/>
</dbReference>
<organism evidence="20 21">
    <name type="scientific">Senegalimassilia faecalis</name>
    <dbReference type="NCBI Taxonomy" id="2509433"/>
    <lineage>
        <taxon>Bacteria</taxon>
        <taxon>Bacillati</taxon>
        <taxon>Actinomycetota</taxon>
        <taxon>Coriobacteriia</taxon>
        <taxon>Coriobacteriales</taxon>
        <taxon>Coriobacteriaceae</taxon>
        <taxon>Senegalimassilia</taxon>
    </lineage>
</organism>
<evidence type="ECO:0000256" key="2">
    <source>
        <dbReference type="ARBA" id="ARBA00004170"/>
    </source>
</evidence>
<sequence>MAGFLSKLLTFGEGKQLKNYQALAAKIGSLEPDMQAKSDEELCAVTAALRERMAGGATESDVLPEAFAAVREASVRTLGMRHFDVQLIGGMALNDGQIAEMRTGEGKTLVSTLAGYLNALSGQNVHIVTVNDYLARRDSQWMGKIYQFLGMNVGLIQNGMRPDMKKRAYQADVTYGTNSEFGFDYLRDNMVTRAEARVQRGHHFAIVDEVDSILIDEARTPLIISGAGTQAADTYNKFARVMPALKLDEDFEMDEAKKTINATESGLTKIETMLGIDDIYADPSGQLPNHLQQALKAQFLFHRDVDYVVVNGEVKIVDEFTGRIMEGRRYSEGLHQALEAKEHVQVREENQTLATITLQNYFRLYDKLSGMTGTAMTEDAEFRQIYKLPVVAIPPNKEVKRIDEDDLIYRTIDAKFNAVADDVAARHEAGQPCLIGTVSIESSERLSRLLDKRGIKHETLNAKNHEREAHIIAQAGRVGAVTIATNMAGRGTDILLGGNPEVLADDVLLARGLNPDLEPGAQPAEEGGLPAPSEGQRKEALAQAKATCKLEQQRVLEAGGLCVIGTERHESRRIDNQLRGRAGRQGDPGTTQFYLSLEDDLMRLFGGARMDKIGAMMEKTNMPDDMPIQASMVSKAIESAQRQVESMHFAARKNVLEYDDVMNLQRKAIYEERNAILDGKDMEGRIPQIVADAVAAVVEENCPEKLPSDDWDCKAVDSWVANMTGRTDFHAAEVDHDDDPEQLCEALDEYLDGVVEAKTQELGEPIMRMLESQVMLRIIDRRWMAHLQDMDYLKTGIGLRAFGQRDPLVEYKNEAYKAFSNLTHSMYEEYLRTLLRLQVAVQQNAPQMPAEPDPLAGRISYSNPEQALGQTGVGSAVAQHQAQQRAAQAGAPAPKPAPQKAQTYVKDKDDPFANVGRNDPCPCGSGLKFKKCHGKNL</sequence>
<comment type="cofactor">
    <cofactor evidence="1">
        <name>Zn(2+)</name>
        <dbReference type="ChEBI" id="CHEBI:29105"/>
    </cofactor>
</comment>
<feature type="compositionally biased region" description="Low complexity" evidence="17">
    <location>
        <begin position="884"/>
        <end position="902"/>
    </location>
</feature>
<dbReference type="NCBIfam" id="TIGR00963">
    <property type="entry name" value="secA"/>
    <property type="match status" value="1"/>
</dbReference>
<evidence type="ECO:0000313" key="21">
    <source>
        <dbReference type="Proteomes" id="UP000293345"/>
    </source>
</evidence>
<comment type="subcellular location">
    <subcellularLocation>
        <location evidence="15">Cell membrane</location>
        <topology evidence="15">Peripheral membrane protein</topology>
        <orientation evidence="15">Cytoplasmic side</orientation>
    </subcellularLocation>
    <subcellularLocation>
        <location evidence="15">Cytoplasm</location>
    </subcellularLocation>
    <subcellularLocation>
        <location evidence="2">Membrane</location>
        <topology evidence="2">Peripheral membrane protein</topology>
    </subcellularLocation>
    <text evidence="15">Distribution is 50-50.</text>
</comment>
<keyword evidence="14 15" id="KW-0472">Membrane</keyword>
<dbReference type="RefSeq" id="WP_129423001.1">
    <property type="nucleotide sequence ID" value="NZ_SDPW01000001.1"/>
</dbReference>
<dbReference type="EMBL" id="SDPW01000001">
    <property type="protein sequence ID" value="RXZ53271.1"/>
    <property type="molecule type" value="Genomic_DNA"/>
</dbReference>
<comment type="subunit">
    <text evidence="15">Monomer and homodimer. Part of the essential Sec protein translocation apparatus which comprises SecA, SecYEG and auxiliary proteins SecDF. Other proteins may also be involved.</text>
</comment>
<comment type="caution">
    <text evidence="20">The sequence shown here is derived from an EMBL/GenBank/DDBJ whole genome shotgun (WGS) entry which is preliminary data.</text>
</comment>
<dbReference type="InterPro" id="IPR000185">
    <property type="entry name" value="SecA"/>
</dbReference>
<dbReference type="PROSITE" id="PS51196">
    <property type="entry name" value="SECA_MOTOR_DEAD"/>
    <property type="match status" value="1"/>
</dbReference>
<evidence type="ECO:0000256" key="14">
    <source>
        <dbReference type="ARBA" id="ARBA00023136"/>
    </source>
</evidence>
<dbReference type="Gene3D" id="3.40.50.300">
    <property type="entry name" value="P-loop containing nucleotide triphosphate hydrolases"/>
    <property type="match status" value="2"/>
</dbReference>
<dbReference type="PANTHER" id="PTHR30612">
    <property type="entry name" value="SECA INNER MEMBRANE COMPONENT OF SEC PROTEIN SECRETION SYSTEM"/>
    <property type="match status" value="1"/>
</dbReference>
<dbReference type="PRINTS" id="PR00906">
    <property type="entry name" value="SECA"/>
</dbReference>
<evidence type="ECO:0000256" key="16">
    <source>
        <dbReference type="RuleBase" id="RU003874"/>
    </source>
</evidence>
<evidence type="ECO:0000256" key="13">
    <source>
        <dbReference type="ARBA" id="ARBA00023010"/>
    </source>
</evidence>
<dbReference type="InterPro" id="IPR036670">
    <property type="entry name" value="SecA_X-link_sf"/>
</dbReference>
<evidence type="ECO:0000256" key="11">
    <source>
        <dbReference type="ARBA" id="ARBA00022927"/>
    </source>
</evidence>
<reference evidence="20 21" key="1">
    <citation type="submission" date="2019-01" db="EMBL/GenBank/DDBJ databases">
        <title>Senegalimassilia sp. nov. KGMB04484 isolated human feces.</title>
        <authorList>
            <person name="Han K.-I."/>
            <person name="Kim J.-S."/>
            <person name="Lee K.C."/>
            <person name="Suh M.K."/>
            <person name="Eom M.K."/>
            <person name="Lee J.H."/>
            <person name="Park S.-H."/>
            <person name="Kang S.W."/>
            <person name="Park J.-E."/>
            <person name="Oh B.S."/>
            <person name="Yu S.Y."/>
            <person name="Choi S.-H."/>
            <person name="Lee D.H."/>
            <person name="Yoon H."/>
            <person name="Kim B.-Y."/>
            <person name="Lee J.H."/>
            <person name="Lee J.-S."/>
        </authorList>
    </citation>
    <scope>NUCLEOTIDE SEQUENCE [LARGE SCALE GENOMIC DNA]</scope>
    <source>
        <strain evidence="20 21">KGMB04484</strain>
    </source>
</reference>
<dbReference type="GO" id="GO:0046872">
    <property type="term" value="F:metal ion binding"/>
    <property type="evidence" value="ECO:0007669"/>
    <property type="project" value="UniProtKB-KW"/>
</dbReference>
<dbReference type="FunFam" id="3.40.50.300:FF:000334">
    <property type="entry name" value="Protein translocase subunit SecA"/>
    <property type="match status" value="1"/>
</dbReference>
<dbReference type="Proteomes" id="UP000293345">
    <property type="component" value="Unassembled WGS sequence"/>
</dbReference>
<dbReference type="GO" id="GO:0031522">
    <property type="term" value="C:cell envelope Sec protein transport complex"/>
    <property type="evidence" value="ECO:0007669"/>
    <property type="project" value="UniProtKB-ARBA"/>
</dbReference>
<dbReference type="SMART" id="SM00958">
    <property type="entry name" value="SecA_PP_bind"/>
    <property type="match status" value="1"/>
</dbReference>
<dbReference type="CDD" id="cd17928">
    <property type="entry name" value="DEXDc_SecA"/>
    <property type="match status" value="1"/>
</dbReference>
<dbReference type="PROSITE" id="PS01312">
    <property type="entry name" value="SECA"/>
    <property type="match status" value="1"/>
</dbReference>
<dbReference type="InterPro" id="IPR044722">
    <property type="entry name" value="SecA_SF2_C"/>
</dbReference>
<dbReference type="CDD" id="cd18803">
    <property type="entry name" value="SF2_C_secA"/>
    <property type="match status" value="1"/>
</dbReference>
<dbReference type="Pfam" id="PF07517">
    <property type="entry name" value="SecA_DEAD"/>
    <property type="match status" value="1"/>
</dbReference>
<keyword evidence="21" id="KW-1185">Reference proteome</keyword>
<evidence type="ECO:0000256" key="6">
    <source>
        <dbReference type="ARBA" id="ARBA00022490"/>
    </source>
</evidence>
<keyword evidence="12 15" id="KW-1278">Translocase</keyword>
<feature type="binding site" evidence="15">
    <location>
        <position position="86"/>
    </location>
    <ligand>
        <name>ATP</name>
        <dbReference type="ChEBI" id="CHEBI:30616"/>
    </ligand>
</feature>
<dbReference type="GO" id="GO:0006605">
    <property type="term" value="P:protein targeting"/>
    <property type="evidence" value="ECO:0007669"/>
    <property type="project" value="UniProtKB-UniRule"/>
</dbReference>
<accession>A0A4Q2K098</accession>
<evidence type="ECO:0000259" key="19">
    <source>
        <dbReference type="PROSITE" id="PS51196"/>
    </source>
</evidence>
<evidence type="ECO:0000256" key="12">
    <source>
        <dbReference type="ARBA" id="ARBA00022967"/>
    </source>
</evidence>
<feature type="domain" description="Helicase ATP-binding" evidence="18">
    <location>
        <begin position="88"/>
        <end position="248"/>
    </location>
</feature>
<proteinExistence type="inferred from homology"/>
<dbReference type="InterPro" id="IPR004027">
    <property type="entry name" value="SEC_C_motif"/>
</dbReference>
<dbReference type="HAMAP" id="MF_01382">
    <property type="entry name" value="SecA"/>
    <property type="match status" value="1"/>
</dbReference>
<dbReference type="Gene3D" id="1.10.3060.10">
    <property type="entry name" value="Helical scaffold and wing domains of SecA"/>
    <property type="match status" value="1"/>
</dbReference>
<keyword evidence="13 15" id="KW-0811">Translocation</keyword>
<dbReference type="OrthoDB" id="9805579at2"/>
<dbReference type="InterPro" id="IPR014001">
    <property type="entry name" value="Helicase_ATP-bd"/>
</dbReference>
<dbReference type="FunFam" id="3.90.1440.10:FF:000002">
    <property type="entry name" value="Protein translocase subunit SecA"/>
    <property type="match status" value="1"/>
</dbReference>
<dbReference type="Pfam" id="PF21090">
    <property type="entry name" value="P-loop_SecA"/>
    <property type="match status" value="1"/>
</dbReference>
<evidence type="ECO:0000256" key="9">
    <source>
        <dbReference type="ARBA" id="ARBA00022833"/>
    </source>
</evidence>
<keyword evidence="8 15" id="KW-0547">Nucleotide-binding</keyword>
<dbReference type="Pfam" id="PF07516">
    <property type="entry name" value="SecA_SW"/>
    <property type="match status" value="1"/>
</dbReference>
<protein>
    <recommendedName>
        <fullName evidence="15 16">Protein translocase subunit SecA</fullName>
        <ecNumber evidence="15">7.4.2.8</ecNumber>
    </recommendedName>
</protein>
<dbReference type="InterPro" id="IPR011116">
    <property type="entry name" value="SecA_Wing/Scaffold"/>
</dbReference>
<comment type="similarity">
    <text evidence="3 15 16">Belongs to the SecA family.</text>
</comment>
<dbReference type="SMART" id="SM00957">
    <property type="entry name" value="SecA_DEAD"/>
    <property type="match status" value="1"/>
</dbReference>
<dbReference type="SUPFAM" id="SSF81767">
    <property type="entry name" value="Pre-protein crosslinking domain of SecA"/>
    <property type="match status" value="1"/>
</dbReference>
<feature type="binding site" evidence="15">
    <location>
        <position position="493"/>
    </location>
    <ligand>
        <name>ATP</name>
        <dbReference type="ChEBI" id="CHEBI:30616"/>
    </ligand>
</feature>
<dbReference type="Gene3D" id="3.90.1440.10">
    <property type="entry name" value="SecA, preprotein cross-linking domain"/>
    <property type="match status" value="1"/>
</dbReference>
<feature type="region of interest" description="Disordered" evidence="17">
    <location>
        <begin position="514"/>
        <end position="538"/>
    </location>
</feature>
<name>A0A4Q2K098_9ACTN</name>
<evidence type="ECO:0000256" key="7">
    <source>
        <dbReference type="ARBA" id="ARBA00022723"/>
    </source>
</evidence>
<dbReference type="Pfam" id="PF02810">
    <property type="entry name" value="SEC-C"/>
    <property type="match status" value="1"/>
</dbReference>
<keyword evidence="5 15" id="KW-1003">Cell membrane</keyword>
<comment type="function">
    <text evidence="15">Part of the Sec protein translocase complex. Interacts with the SecYEG preprotein conducting channel. Has a central role in coupling the hydrolysis of ATP to the transfer of proteins into and across the cell membrane, serving as an ATP-driven molecular motor driving the stepwise translocation of polypeptide chains across the membrane.</text>
</comment>
<dbReference type="SUPFAM" id="SSF52540">
    <property type="entry name" value="P-loop containing nucleoside triphosphate hydrolases"/>
    <property type="match status" value="2"/>
</dbReference>
<dbReference type="FunFam" id="3.40.50.300:FF:000113">
    <property type="entry name" value="Preprotein translocase subunit SecA"/>
    <property type="match status" value="1"/>
</dbReference>
<dbReference type="GO" id="GO:0065002">
    <property type="term" value="P:intracellular protein transmembrane transport"/>
    <property type="evidence" value="ECO:0007669"/>
    <property type="project" value="UniProtKB-UniRule"/>
</dbReference>
<feature type="binding site" evidence="15">
    <location>
        <begin position="104"/>
        <end position="108"/>
    </location>
    <ligand>
        <name>ATP</name>
        <dbReference type="ChEBI" id="CHEBI:30616"/>
    </ligand>
</feature>
<dbReference type="Gene3D" id="3.10.450.50">
    <property type="match status" value="1"/>
</dbReference>
<keyword evidence="11 15" id="KW-0653">Protein transport</keyword>
<evidence type="ECO:0000256" key="3">
    <source>
        <dbReference type="ARBA" id="ARBA00007650"/>
    </source>
</evidence>
<dbReference type="GO" id="GO:0005886">
    <property type="term" value="C:plasma membrane"/>
    <property type="evidence" value="ECO:0007669"/>
    <property type="project" value="UniProtKB-SubCell"/>
</dbReference>
<dbReference type="PROSITE" id="PS51192">
    <property type="entry name" value="HELICASE_ATP_BIND_1"/>
    <property type="match status" value="1"/>
</dbReference>
<evidence type="ECO:0000256" key="8">
    <source>
        <dbReference type="ARBA" id="ARBA00022741"/>
    </source>
</evidence>
<dbReference type="EC" id="7.4.2.8" evidence="15"/>
<dbReference type="InterPro" id="IPR027417">
    <property type="entry name" value="P-loop_NTPase"/>
</dbReference>
<gene>
    <name evidence="15 20" type="primary">secA</name>
    <name evidence="20" type="ORF">ET524_01220</name>
</gene>
<evidence type="ECO:0000256" key="5">
    <source>
        <dbReference type="ARBA" id="ARBA00022475"/>
    </source>
</evidence>
<keyword evidence="9" id="KW-0862">Zinc</keyword>
<evidence type="ECO:0000256" key="17">
    <source>
        <dbReference type="SAM" id="MobiDB-lite"/>
    </source>
</evidence>
<evidence type="ECO:0000259" key="18">
    <source>
        <dbReference type="PROSITE" id="PS51192"/>
    </source>
</evidence>
<dbReference type="GO" id="GO:0005524">
    <property type="term" value="F:ATP binding"/>
    <property type="evidence" value="ECO:0007669"/>
    <property type="project" value="UniProtKB-UniRule"/>
</dbReference>
<dbReference type="PANTHER" id="PTHR30612:SF0">
    <property type="entry name" value="CHLOROPLAST PROTEIN-TRANSPORTING ATPASE"/>
    <property type="match status" value="1"/>
</dbReference>
<keyword evidence="10 15" id="KW-0067">ATP-binding</keyword>
<keyword evidence="4 15" id="KW-0813">Transport</keyword>
<dbReference type="GO" id="GO:0008564">
    <property type="term" value="F:protein-exporting ATPase activity"/>
    <property type="evidence" value="ECO:0007669"/>
    <property type="project" value="UniProtKB-EC"/>
</dbReference>
<dbReference type="InterPro" id="IPR011130">
    <property type="entry name" value="SecA_preprotein_X-link_dom"/>
</dbReference>
<evidence type="ECO:0000256" key="4">
    <source>
        <dbReference type="ARBA" id="ARBA00022448"/>
    </source>
</evidence>
<dbReference type="InterPro" id="IPR014018">
    <property type="entry name" value="SecA_motor_DEAD"/>
</dbReference>
<dbReference type="InterPro" id="IPR020937">
    <property type="entry name" value="SecA_CS"/>
</dbReference>
<feature type="region of interest" description="Disordered" evidence="17">
    <location>
        <begin position="884"/>
        <end position="920"/>
    </location>
</feature>
<evidence type="ECO:0000256" key="10">
    <source>
        <dbReference type="ARBA" id="ARBA00022840"/>
    </source>
</evidence>
<dbReference type="GO" id="GO:0017038">
    <property type="term" value="P:protein import"/>
    <property type="evidence" value="ECO:0007669"/>
    <property type="project" value="InterPro"/>
</dbReference>
<evidence type="ECO:0000256" key="1">
    <source>
        <dbReference type="ARBA" id="ARBA00001947"/>
    </source>
</evidence>
<dbReference type="GO" id="GO:0005829">
    <property type="term" value="C:cytosol"/>
    <property type="evidence" value="ECO:0007669"/>
    <property type="project" value="TreeGrafter"/>
</dbReference>
<keyword evidence="7" id="KW-0479">Metal-binding</keyword>
<dbReference type="SUPFAM" id="SSF81886">
    <property type="entry name" value="Helical scaffold and wing domains of SecA"/>
    <property type="match status" value="1"/>
</dbReference>
<keyword evidence="6 15" id="KW-0963">Cytoplasm</keyword>